<organism evidence="4 5">
    <name type="scientific">Desulfuribacillus alkaliarsenatis</name>
    <dbReference type="NCBI Taxonomy" id="766136"/>
    <lineage>
        <taxon>Bacteria</taxon>
        <taxon>Bacillati</taxon>
        <taxon>Bacillota</taxon>
        <taxon>Desulfuribacillia</taxon>
        <taxon>Desulfuribacillales</taxon>
        <taxon>Desulfuribacillaceae</taxon>
        <taxon>Desulfuribacillus</taxon>
    </lineage>
</organism>
<evidence type="ECO:0000313" key="5">
    <source>
        <dbReference type="Proteomes" id="UP000094296"/>
    </source>
</evidence>
<keyword evidence="1" id="KW-0378">Hydrolase</keyword>
<protein>
    <recommendedName>
        <fullName evidence="6">PAS domain-containing protein</fullName>
    </recommendedName>
</protein>
<reference evidence="4 5" key="1">
    <citation type="submission" date="2016-09" db="EMBL/GenBank/DDBJ databases">
        <title>Draft genome sequence for the type strain of Desulfuribacillus alkaliarsenatis AHT28, an obligately anaerobic, sulfidogenic bacterium isolated from Russian soda lake sediments.</title>
        <authorList>
            <person name="Abin C.A."/>
            <person name="Hollibaugh J.T."/>
        </authorList>
    </citation>
    <scope>NUCLEOTIDE SEQUENCE [LARGE SCALE GENOMIC DNA]</scope>
    <source>
        <strain evidence="4 5">AHT28</strain>
    </source>
</reference>
<accession>A0A1E5G773</accession>
<dbReference type="InterPro" id="IPR000700">
    <property type="entry name" value="PAS-assoc_C"/>
</dbReference>
<dbReference type="InterPro" id="IPR035965">
    <property type="entry name" value="PAS-like_dom_sf"/>
</dbReference>
<proteinExistence type="predicted"/>
<dbReference type="PANTHER" id="PTHR43156">
    <property type="entry name" value="STAGE II SPORULATION PROTEIN E-RELATED"/>
    <property type="match status" value="1"/>
</dbReference>
<dbReference type="GO" id="GO:0016791">
    <property type="term" value="F:phosphatase activity"/>
    <property type="evidence" value="ECO:0007669"/>
    <property type="project" value="TreeGrafter"/>
</dbReference>
<comment type="caution">
    <text evidence="4">The sequence shown here is derived from an EMBL/GenBank/DDBJ whole genome shotgun (WGS) entry which is preliminary data.</text>
</comment>
<evidence type="ECO:0000259" key="3">
    <source>
        <dbReference type="PROSITE" id="PS50113"/>
    </source>
</evidence>
<dbReference type="CDD" id="cd00130">
    <property type="entry name" value="PAS"/>
    <property type="match status" value="1"/>
</dbReference>
<sequence length="509" mass="57729">MKIHICSDSEKKLGLLDVYISDEDNYSLSHELVLESFNKSFLGYAQAYDMVVIDIENYSIAEMELFLDYTIYNSHLEELVMLFVIDSLDDLPVKSVNTLTIIDYVFRPINWLDFLNKVNLHMQYKKQIRKNTYLKSRALEATANAIAITDLSGIIQWVNPAFSKLTGYTKDESIGASTSVLKSDKQNPKGYKHLWDTVSAGKVWRGELINRRKCGKEYHEEMTITPLYDEYGIHTHYIAIKQDITDRKEREQQLLLDANLAKQVQKGAISKPINTGKININGLHISSERLSGDMCAWYELPGNRYGIILYDVMGHGISAALITMSIRSLLRGIITKFQDPQKVIKELNYHTYNMFQDNDLLAGFYFTAIYILIDVENNRIEYVNAGHPPAILVGDGHYARLEDGCIPCGVLMAPPINNGVISYKGKTNICIYTDGMLEAIKTDNPNDNENKSNIIENKIHIVEKTLLKCKGMSSKDIIKTFDGIISLEHQKDDICLVAISILGNTLEQK</sequence>
<dbReference type="Pfam" id="PF07228">
    <property type="entry name" value="SpoIIE"/>
    <property type="match status" value="1"/>
</dbReference>
<dbReference type="Gene3D" id="3.60.40.10">
    <property type="entry name" value="PPM-type phosphatase domain"/>
    <property type="match status" value="1"/>
</dbReference>
<dbReference type="Gene3D" id="3.30.450.20">
    <property type="entry name" value="PAS domain"/>
    <property type="match status" value="1"/>
</dbReference>
<dbReference type="InterPro" id="IPR052016">
    <property type="entry name" value="Bact_Sigma-Reg"/>
</dbReference>
<dbReference type="PROSITE" id="PS50112">
    <property type="entry name" value="PAS"/>
    <property type="match status" value="1"/>
</dbReference>
<dbReference type="Proteomes" id="UP000094296">
    <property type="component" value="Unassembled WGS sequence"/>
</dbReference>
<keyword evidence="5" id="KW-1185">Reference proteome</keyword>
<evidence type="ECO:0000313" key="4">
    <source>
        <dbReference type="EMBL" id="OEF98594.1"/>
    </source>
</evidence>
<feature type="domain" description="PAS" evidence="2">
    <location>
        <begin position="137"/>
        <end position="175"/>
    </location>
</feature>
<dbReference type="InterPro" id="IPR001610">
    <property type="entry name" value="PAC"/>
</dbReference>
<dbReference type="AlphaFoldDB" id="A0A1E5G773"/>
<dbReference type="PANTHER" id="PTHR43156:SF14">
    <property type="entry name" value="PHOSPHOSERINE PHOSPHATASE RSBP"/>
    <property type="match status" value="1"/>
</dbReference>
<dbReference type="SUPFAM" id="SSF81606">
    <property type="entry name" value="PP2C-like"/>
    <property type="match status" value="1"/>
</dbReference>
<name>A0A1E5G773_9FIRM</name>
<dbReference type="InterPro" id="IPR001932">
    <property type="entry name" value="PPM-type_phosphatase-like_dom"/>
</dbReference>
<dbReference type="RefSeq" id="WP_069642086.1">
    <property type="nucleotide sequence ID" value="NZ_MIJE01000001.1"/>
</dbReference>
<evidence type="ECO:0000256" key="1">
    <source>
        <dbReference type="ARBA" id="ARBA00022801"/>
    </source>
</evidence>
<dbReference type="SMART" id="SM00091">
    <property type="entry name" value="PAS"/>
    <property type="match status" value="1"/>
</dbReference>
<dbReference type="Pfam" id="PF13426">
    <property type="entry name" value="PAS_9"/>
    <property type="match status" value="1"/>
</dbReference>
<dbReference type="STRING" id="766136.BHF68_02720"/>
<dbReference type="OrthoDB" id="9763484at2"/>
<dbReference type="EMBL" id="MIJE01000001">
    <property type="protein sequence ID" value="OEF98594.1"/>
    <property type="molecule type" value="Genomic_DNA"/>
</dbReference>
<dbReference type="NCBIfam" id="TIGR00229">
    <property type="entry name" value="sensory_box"/>
    <property type="match status" value="1"/>
</dbReference>
<feature type="domain" description="PAC" evidence="3">
    <location>
        <begin position="202"/>
        <end position="256"/>
    </location>
</feature>
<dbReference type="SUPFAM" id="SSF55785">
    <property type="entry name" value="PYP-like sensor domain (PAS domain)"/>
    <property type="match status" value="1"/>
</dbReference>
<evidence type="ECO:0008006" key="6">
    <source>
        <dbReference type="Google" id="ProtNLM"/>
    </source>
</evidence>
<dbReference type="InterPro" id="IPR000014">
    <property type="entry name" value="PAS"/>
</dbReference>
<dbReference type="SMART" id="SM00086">
    <property type="entry name" value="PAC"/>
    <property type="match status" value="1"/>
</dbReference>
<gene>
    <name evidence="4" type="ORF">BHF68_02720</name>
</gene>
<dbReference type="SMART" id="SM00331">
    <property type="entry name" value="PP2C_SIG"/>
    <property type="match status" value="1"/>
</dbReference>
<evidence type="ECO:0000259" key="2">
    <source>
        <dbReference type="PROSITE" id="PS50112"/>
    </source>
</evidence>
<dbReference type="InterPro" id="IPR036457">
    <property type="entry name" value="PPM-type-like_dom_sf"/>
</dbReference>
<dbReference type="PROSITE" id="PS50113">
    <property type="entry name" value="PAC"/>
    <property type="match status" value="1"/>
</dbReference>